<feature type="transmembrane region" description="Helical" evidence="6">
    <location>
        <begin position="491"/>
        <end position="516"/>
    </location>
</feature>
<comment type="subcellular location">
    <subcellularLocation>
        <location evidence="1 6">Membrane</location>
        <topology evidence="1 6">Multi-pass membrane protein</topology>
    </subcellularLocation>
</comment>
<comment type="similarity">
    <text evidence="6">Belongs to the inorganic phosphate transporter (PiT) (TC 2.A.20) family.</text>
</comment>
<proteinExistence type="inferred from homology"/>
<dbReference type="PANTHER" id="PTHR11101:SF80">
    <property type="entry name" value="PHOSPHATE TRANSPORTER"/>
    <property type="match status" value="1"/>
</dbReference>
<accession>A0A2G1QK86</accession>
<dbReference type="OrthoDB" id="9779554at2"/>
<keyword evidence="3 6" id="KW-0812">Transmembrane</keyword>
<evidence type="ECO:0000256" key="6">
    <source>
        <dbReference type="RuleBase" id="RU363058"/>
    </source>
</evidence>
<keyword evidence="6" id="KW-0592">Phosphate transport</keyword>
<evidence type="ECO:0000256" key="3">
    <source>
        <dbReference type="ARBA" id="ARBA00022692"/>
    </source>
</evidence>
<dbReference type="PANTHER" id="PTHR11101">
    <property type="entry name" value="PHOSPHATE TRANSPORTER"/>
    <property type="match status" value="1"/>
</dbReference>
<feature type="transmembrane region" description="Helical" evidence="6">
    <location>
        <begin position="140"/>
        <end position="163"/>
    </location>
</feature>
<feature type="transmembrane region" description="Helical" evidence="6">
    <location>
        <begin position="265"/>
        <end position="282"/>
    </location>
</feature>
<evidence type="ECO:0000256" key="2">
    <source>
        <dbReference type="ARBA" id="ARBA00022448"/>
    </source>
</evidence>
<name>A0A2G1QK86_9HYPH</name>
<dbReference type="InterPro" id="IPR001204">
    <property type="entry name" value="Phos_transporter"/>
</dbReference>
<evidence type="ECO:0000313" key="8">
    <source>
        <dbReference type="Proteomes" id="UP000221168"/>
    </source>
</evidence>
<dbReference type="RefSeq" id="WP_099307657.1">
    <property type="nucleotide sequence ID" value="NZ_PDVP01000012.1"/>
</dbReference>
<feature type="transmembrane region" description="Helical" evidence="6">
    <location>
        <begin position="388"/>
        <end position="407"/>
    </location>
</feature>
<dbReference type="Proteomes" id="UP000221168">
    <property type="component" value="Unassembled WGS sequence"/>
</dbReference>
<feature type="transmembrane region" description="Helical" evidence="6">
    <location>
        <begin position="349"/>
        <end position="368"/>
    </location>
</feature>
<reference evidence="7 8" key="1">
    <citation type="submission" date="2017-10" db="EMBL/GenBank/DDBJ databases">
        <title>Sedimentibacterium mangrovi gen. nov., sp. nov., a novel member of family Phyllobacteriacea isolated from mangrove sediment.</title>
        <authorList>
            <person name="Liao H."/>
            <person name="Tian Y."/>
        </authorList>
    </citation>
    <scope>NUCLEOTIDE SEQUENCE [LARGE SCALE GENOMIC DNA]</scope>
    <source>
        <strain evidence="7 8">X9-2-2</strain>
    </source>
</reference>
<keyword evidence="5 6" id="KW-0472">Membrane</keyword>
<feature type="transmembrane region" description="Helical" evidence="6">
    <location>
        <begin position="170"/>
        <end position="190"/>
    </location>
</feature>
<keyword evidence="4 6" id="KW-1133">Transmembrane helix</keyword>
<dbReference type="Pfam" id="PF01384">
    <property type="entry name" value="PHO4"/>
    <property type="match status" value="1"/>
</dbReference>
<feature type="transmembrane region" description="Helical" evidence="6">
    <location>
        <begin position="61"/>
        <end position="80"/>
    </location>
</feature>
<feature type="transmembrane region" description="Helical" evidence="6">
    <location>
        <begin position="303"/>
        <end position="321"/>
    </location>
</feature>
<organism evidence="7 8">
    <name type="scientific">Zhengella mangrovi</name>
    <dbReference type="NCBI Taxonomy" id="1982044"/>
    <lineage>
        <taxon>Bacteria</taxon>
        <taxon>Pseudomonadati</taxon>
        <taxon>Pseudomonadota</taxon>
        <taxon>Alphaproteobacteria</taxon>
        <taxon>Hyphomicrobiales</taxon>
        <taxon>Notoacmeibacteraceae</taxon>
        <taxon>Zhengella</taxon>
    </lineage>
</organism>
<feature type="transmembrane region" description="Helical" evidence="6">
    <location>
        <begin position="101"/>
        <end position="120"/>
    </location>
</feature>
<evidence type="ECO:0000256" key="5">
    <source>
        <dbReference type="ARBA" id="ARBA00023136"/>
    </source>
</evidence>
<feature type="transmembrane region" description="Helical" evidence="6">
    <location>
        <begin position="34"/>
        <end position="55"/>
    </location>
</feature>
<evidence type="ECO:0000256" key="4">
    <source>
        <dbReference type="ARBA" id="ARBA00022989"/>
    </source>
</evidence>
<feature type="transmembrane region" description="Helical" evidence="6">
    <location>
        <begin position="235"/>
        <end position="253"/>
    </location>
</feature>
<dbReference type="EMBL" id="PDVP01000012">
    <property type="protein sequence ID" value="PHP65871.1"/>
    <property type="molecule type" value="Genomic_DNA"/>
</dbReference>
<evidence type="ECO:0000313" key="7">
    <source>
        <dbReference type="EMBL" id="PHP65871.1"/>
    </source>
</evidence>
<feature type="transmembrane region" description="Helical" evidence="6">
    <location>
        <begin position="413"/>
        <end position="429"/>
    </location>
</feature>
<comment type="caution">
    <text evidence="7">The sequence shown here is derived from an EMBL/GenBank/DDBJ whole genome shotgun (WGS) entry which is preliminary data.</text>
</comment>
<dbReference type="AlphaFoldDB" id="A0A2G1QK86"/>
<gene>
    <name evidence="7" type="ORF">CSC94_17175</name>
</gene>
<feature type="transmembrane region" description="Helical" evidence="6">
    <location>
        <begin position="196"/>
        <end position="223"/>
    </location>
</feature>
<keyword evidence="8" id="KW-1185">Reference proteome</keyword>
<sequence>MPANKPPLRKHTLDKDLGKLTRIEEATVTLSRGLVAPGVALAFLALSAVFAGLYAGSGAGALTVIAAAAIGAYMALNIGANDVANNVGPAVGSRAMTMGGALVLAAVCESAGALIAGGDVVSTISKGIIAPASVANPDVFVAAMMAALISSALWVNLATWIGAPVSTTHSVVGGVMGAGIAAAGIAAVNWPTMGAIAASWVISPILGGIIAAAFLAFIKAFIIYQDDKIAAARRWVPVLIAIMAGAFAAYLAMKGLKHLVKLSGPAILFLGIGTAIVAWTVVSPMIRQQSEGMENRNQSLRKLFRLPLIFSAALLSFAHGANDVANAVGPLAAVVHTAMEGDVAAKVGIPLWVMVIGAIGISVGLLLYGPKLIRMVGEQITKLNPMRAYCVALSAAITVIIASWLGLPVSSTHIAVGAVFGVGFFREWYTANSKRRRAYLERKQGKLKAERKAAAGKLEKAWEAAERPWEDEPDTGQDEIQRRRLVRRAHVTTIAAAWVITVPAAAALAALIFTVLRLFA</sequence>
<dbReference type="GO" id="GO:0035435">
    <property type="term" value="P:phosphate ion transmembrane transport"/>
    <property type="evidence" value="ECO:0007669"/>
    <property type="project" value="TreeGrafter"/>
</dbReference>
<keyword evidence="2 6" id="KW-0813">Transport</keyword>
<dbReference type="GO" id="GO:0016020">
    <property type="term" value="C:membrane"/>
    <property type="evidence" value="ECO:0007669"/>
    <property type="project" value="UniProtKB-SubCell"/>
</dbReference>
<dbReference type="GO" id="GO:0005315">
    <property type="term" value="F:phosphate transmembrane transporter activity"/>
    <property type="evidence" value="ECO:0007669"/>
    <property type="project" value="InterPro"/>
</dbReference>
<protein>
    <recommendedName>
        <fullName evidence="6">Phosphate transporter</fullName>
    </recommendedName>
</protein>
<evidence type="ECO:0000256" key="1">
    <source>
        <dbReference type="ARBA" id="ARBA00004141"/>
    </source>
</evidence>